<evidence type="ECO:0000259" key="7">
    <source>
        <dbReference type="SMART" id="SM00563"/>
    </source>
</evidence>
<evidence type="ECO:0000256" key="5">
    <source>
        <dbReference type="ARBA" id="ARBA00022989"/>
    </source>
</evidence>
<dbReference type="Pfam" id="PF01553">
    <property type="entry name" value="Acyltransferase"/>
    <property type="match status" value="1"/>
</dbReference>
<dbReference type="PANTHER" id="PTHR15486">
    <property type="entry name" value="ANCIENT UBIQUITOUS PROTEIN"/>
    <property type="match status" value="1"/>
</dbReference>
<evidence type="ECO:0000313" key="8">
    <source>
        <dbReference type="Proteomes" id="UP000504607"/>
    </source>
</evidence>
<dbReference type="InParanoid" id="A0A6I9S666"/>
<keyword evidence="9" id="KW-0012">Acyltransferase</keyword>
<keyword evidence="6" id="KW-0472">Membrane</keyword>
<dbReference type="OrthoDB" id="1854593at2759"/>
<dbReference type="InterPro" id="IPR056462">
    <property type="entry name" value="HAD_RAM2/GPAT1-8"/>
</dbReference>
<keyword evidence="8" id="KW-1185">Reference proteome</keyword>
<reference evidence="9" key="1">
    <citation type="submission" date="2025-08" db="UniProtKB">
        <authorList>
            <consortium name="RefSeq"/>
        </authorList>
    </citation>
    <scope>IDENTIFICATION</scope>
</reference>
<organism evidence="8 9">
    <name type="scientific">Elaeis guineensis var. tenera</name>
    <name type="common">Oil palm</name>
    <dbReference type="NCBI Taxonomy" id="51953"/>
    <lineage>
        <taxon>Eukaryota</taxon>
        <taxon>Viridiplantae</taxon>
        <taxon>Streptophyta</taxon>
        <taxon>Embryophyta</taxon>
        <taxon>Tracheophyta</taxon>
        <taxon>Spermatophyta</taxon>
        <taxon>Magnoliopsida</taxon>
        <taxon>Liliopsida</taxon>
        <taxon>Arecaceae</taxon>
        <taxon>Arecoideae</taxon>
        <taxon>Cocoseae</taxon>
        <taxon>Elaeidinae</taxon>
        <taxon>Elaeis</taxon>
    </lineage>
</organism>
<keyword evidence="3" id="KW-0808">Transferase</keyword>
<dbReference type="AlphaFoldDB" id="A0A6I9S666"/>
<protein>
    <submittedName>
        <fullName evidence="9">Probable glycerol-3-phosphate acyltransferase 3</fullName>
    </submittedName>
</protein>
<dbReference type="InterPro" id="IPR002123">
    <property type="entry name" value="Plipid/glycerol_acylTrfase"/>
</dbReference>
<dbReference type="GO" id="GO:0010143">
    <property type="term" value="P:cutin biosynthetic process"/>
    <property type="evidence" value="ECO:0007669"/>
    <property type="project" value="TreeGrafter"/>
</dbReference>
<dbReference type="FunCoup" id="A0A6I9S666">
    <property type="interactions" value="7"/>
</dbReference>
<comment type="similarity">
    <text evidence="2">Belongs to the GPAT/DAPAT family.</text>
</comment>
<keyword evidence="5" id="KW-1133">Transmembrane helix</keyword>
<accession>A0A6I9S666</accession>
<evidence type="ECO:0000256" key="4">
    <source>
        <dbReference type="ARBA" id="ARBA00022692"/>
    </source>
</evidence>
<comment type="subcellular location">
    <subcellularLocation>
        <location evidence="1">Membrane</location>
        <topology evidence="1">Multi-pass membrane protein</topology>
    </subcellularLocation>
</comment>
<dbReference type="PANTHER" id="PTHR15486:SF62">
    <property type="entry name" value="GLYCEROL-3-PHOSPHATE ACYLTRANSFERASE 2-RELATED"/>
    <property type="match status" value="1"/>
</dbReference>
<dbReference type="RefSeq" id="XP_010938208.1">
    <property type="nucleotide sequence ID" value="XM_010939906.2"/>
</dbReference>
<proteinExistence type="inferred from homology"/>
<evidence type="ECO:0000313" key="9">
    <source>
        <dbReference type="RefSeq" id="XP_010938208.1"/>
    </source>
</evidence>
<dbReference type="KEGG" id="egu:105057319"/>
<name>A0A6I9S666_ELAGV</name>
<dbReference type="GeneID" id="105057319"/>
<dbReference type="SMART" id="SM00563">
    <property type="entry name" value="PlsC"/>
    <property type="match status" value="1"/>
</dbReference>
<evidence type="ECO:0000256" key="6">
    <source>
        <dbReference type="ARBA" id="ARBA00023136"/>
    </source>
</evidence>
<evidence type="ECO:0000256" key="1">
    <source>
        <dbReference type="ARBA" id="ARBA00004141"/>
    </source>
</evidence>
<gene>
    <name evidence="9" type="primary">LOC105057319</name>
</gene>
<sequence length="525" mass="59803">MASKAFSKSLLSFHRFLRRRLYNPLFLHRRTPHGSHLKFQKSLLPMEQLSGRTLVFDVEGGLLRSSSTFPYFMLVALEAGGFSRGLLLLLLYPLLCYFSHEVGLRMMTMVCFFGIRKEGLRVGRAVLPKFFLEDLGLEGFEVLKRARMRVCHTRMPRVMVEGFLKEYLGVEVVVGRELKEFGGYYTGLMEEEGEVELETKALFGQEDSSEGSFGIGSCTNSARHHLFSRCKEVHLVTESEKRTWHALPREQYPKKLVFHDGRVAFRPTPMNTLLMFLWLPLGVPLSLFRSSVFLLLPYRIAIPIGAFSGMKSRLISPPTFNTQRPPDARGHLYVCNHRTLLDPIYISAALNKLVTAVTYSISPISEALSPIRTMRLTRNKEEDRRRMARLLNRGDLVVCAEGTTCREPYLLRFSPLFAELTDTVIPVALVTRVSMFYGTTASGFKFLDPFYFLANPYPEYDVEFLENVSTNSIDGRSCRSHDVANHVQHKIGDALGFECTTLTRKDKYMMLAGNEGIVDTKPKRL</sequence>
<keyword evidence="4" id="KW-0812">Transmembrane</keyword>
<dbReference type="GO" id="GO:0016791">
    <property type="term" value="F:phosphatase activity"/>
    <property type="evidence" value="ECO:0007669"/>
    <property type="project" value="TreeGrafter"/>
</dbReference>
<evidence type="ECO:0000256" key="2">
    <source>
        <dbReference type="ARBA" id="ARBA00007937"/>
    </source>
</evidence>
<dbReference type="GO" id="GO:0090447">
    <property type="term" value="F:glycerol-3-phosphate 2-O-acyltransferase activity"/>
    <property type="evidence" value="ECO:0007669"/>
    <property type="project" value="TreeGrafter"/>
</dbReference>
<dbReference type="SUPFAM" id="SSF69593">
    <property type="entry name" value="Glycerol-3-phosphate (1)-acyltransferase"/>
    <property type="match status" value="1"/>
</dbReference>
<feature type="domain" description="Phospholipid/glycerol acyltransferase" evidence="7">
    <location>
        <begin position="331"/>
        <end position="432"/>
    </location>
</feature>
<evidence type="ECO:0000256" key="3">
    <source>
        <dbReference type="ARBA" id="ARBA00022679"/>
    </source>
</evidence>
<dbReference type="Proteomes" id="UP000504607">
    <property type="component" value="Chromosome 14"/>
</dbReference>
<dbReference type="Pfam" id="PF23270">
    <property type="entry name" value="HAD_RAM2_N"/>
    <property type="match status" value="1"/>
</dbReference>
<dbReference type="GO" id="GO:0016020">
    <property type="term" value="C:membrane"/>
    <property type="evidence" value="ECO:0007669"/>
    <property type="project" value="UniProtKB-SubCell"/>
</dbReference>